<evidence type="ECO:0000313" key="2">
    <source>
        <dbReference type="EMBL" id="GAA1520636.1"/>
    </source>
</evidence>
<feature type="transmembrane region" description="Helical" evidence="1">
    <location>
        <begin position="89"/>
        <end position="107"/>
    </location>
</feature>
<dbReference type="RefSeq" id="WP_246086613.1">
    <property type="nucleotide sequence ID" value="NZ_BAAAOR010000023.1"/>
</dbReference>
<feature type="transmembrane region" description="Helical" evidence="1">
    <location>
        <begin position="256"/>
        <end position="274"/>
    </location>
</feature>
<evidence type="ECO:0000256" key="1">
    <source>
        <dbReference type="SAM" id="Phobius"/>
    </source>
</evidence>
<feature type="transmembrane region" description="Helical" evidence="1">
    <location>
        <begin position="223"/>
        <end position="244"/>
    </location>
</feature>
<comment type="caution">
    <text evidence="2">The sequence shown here is derived from an EMBL/GenBank/DDBJ whole genome shotgun (WGS) entry which is preliminary data.</text>
</comment>
<feature type="transmembrane region" description="Helical" evidence="1">
    <location>
        <begin position="182"/>
        <end position="203"/>
    </location>
</feature>
<organism evidence="2 3">
    <name type="scientific">Nocardioides humi</name>
    <dbReference type="NCBI Taxonomy" id="449461"/>
    <lineage>
        <taxon>Bacteria</taxon>
        <taxon>Bacillati</taxon>
        <taxon>Actinomycetota</taxon>
        <taxon>Actinomycetes</taxon>
        <taxon>Propionibacteriales</taxon>
        <taxon>Nocardioidaceae</taxon>
        <taxon>Nocardioides</taxon>
    </lineage>
</organism>
<feature type="transmembrane region" description="Helical" evidence="1">
    <location>
        <begin position="401"/>
        <end position="420"/>
    </location>
</feature>
<keyword evidence="1" id="KW-0472">Membrane</keyword>
<proteinExistence type="predicted"/>
<evidence type="ECO:0000313" key="3">
    <source>
        <dbReference type="Proteomes" id="UP001500842"/>
    </source>
</evidence>
<gene>
    <name evidence="2" type="ORF">GCM10009788_25630</name>
</gene>
<feature type="transmembrane region" description="Helical" evidence="1">
    <location>
        <begin position="294"/>
        <end position="318"/>
    </location>
</feature>
<feature type="transmembrane region" description="Helical" evidence="1">
    <location>
        <begin position="339"/>
        <end position="367"/>
    </location>
</feature>
<reference evidence="2 3" key="1">
    <citation type="journal article" date="2019" name="Int. J. Syst. Evol. Microbiol.">
        <title>The Global Catalogue of Microorganisms (GCM) 10K type strain sequencing project: providing services to taxonomists for standard genome sequencing and annotation.</title>
        <authorList>
            <consortium name="The Broad Institute Genomics Platform"/>
            <consortium name="The Broad Institute Genome Sequencing Center for Infectious Disease"/>
            <person name="Wu L."/>
            <person name="Ma J."/>
        </authorList>
    </citation>
    <scope>NUCLEOTIDE SEQUENCE [LARGE SCALE GENOMIC DNA]</scope>
    <source>
        <strain evidence="2 3">JCM 14942</strain>
    </source>
</reference>
<protein>
    <submittedName>
        <fullName evidence="2">Glycosyltransferase family 39 protein</fullName>
    </submittedName>
</protein>
<dbReference type="EMBL" id="BAAAOR010000023">
    <property type="protein sequence ID" value="GAA1520636.1"/>
    <property type="molecule type" value="Genomic_DNA"/>
</dbReference>
<dbReference type="Proteomes" id="UP001500842">
    <property type="component" value="Unassembled WGS sequence"/>
</dbReference>
<feature type="transmembrane region" description="Helical" evidence="1">
    <location>
        <begin position="373"/>
        <end position="394"/>
    </location>
</feature>
<feature type="transmembrane region" description="Helical" evidence="1">
    <location>
        <begin position="12"/>
        <end position="33"/>
    </location>
</feature>
<feature type="transmembrane region" description="Helical" evidence="1">
    <location>
        <begin position="59"/>
        <end position="77"/>
    </location>
</feature>
<keyword evidence="1" id="KW-0812">Transmembrane</keyword>
<keyword evidence="1" id="KW-1133">Transmembrane helix</keyword>
<accession>A0ABN2AK31</accession>
<keyword evidence="3" id="KW-1185">Reference proteome</keyword>
<feature type="transmembrane region" description="Helical" evidence="1">
    <location>
        <begin position="156"/>
        <end position="175"/>
    </location>
</feature>
<name>A0ABN2AK31_9ACTN</name>
<sequence>MAQTGTTDVRRAALCGSAIAGLLVLAAVLVPVLTGWDVRERADDIAGLPPLHGFREVKVGPGTPLAVLVGLAVVLRGHRVAGWLGWRRLLAVSWMASSAWLLGLALVDGPAGLSRVLGNRHEYLGTARAVGSVPALLASYIDHIPYDSPGHWPTHVAGHPPGMLLLFVLLVRLGLGGDLMAGIVVAFLAASLPAAVLVTVRALGNEDLARQAAPYLVVTPAGVFLAVSADAVIATVVAWGLAALALASRTTLRQGWGWAVVAGVLLGYAVQMSYGMPLAGLPALAVLVAARRWWPLPVAAAVALGMALGFAALGFAWWEALPVLRQRYWDGIAAQRPASYWLWGNLAALLLSGGVLIGASVGAAWAARRDERVATSLVGGALVAVLVADATLMSKAEVERIWLPFVPWLTVGLALLPASWRRGALALQVVAALGVQHLLYTTW</sequence>